<dbReference type="VEuPathDB" id="FungiDB:I7I53_03520"/>
<evidence type="ECO:0000256" key="1">
    <source>
        <dbReference type="SAM" id="MobiDB-lite"/>
    </source>
</evidence>
<proteinExistence type="predicted"/>
<protein>
    <submittedName>
        <fullName evidence="2">Zinc finger protein</fullName>
    </submittedName>
</protein>
<organism evidence="2 3">
    <name type="scientific">Ajellomyces capsulatus (strain H88)</name>
    <name type="common">Darling's disease fungus</name>
    <name type="synonym">Histoplasma capsulatum</name>
    <dbReference type="NCBI Taxonomy" id="544711"/>
    <lineage>
        <taxon>Eukaryota</taxon>
        <taxon>Fungi</taxon>
        <taxon>Dikarya</taxon>
        <taxon>Ascomycota</taxon>
        <taxon>Pezizomycotina</taxon>
        <taxon>Eurotiomycetes</taxon>
        <taxon>Eurotiomycetidae</taxon>
        <taxon>Onygenales</taxon>
        <taxon>Ajellomycetaceae</taxon>
        <taxon>Histoplasma</taxon>
    </lineage>
</organism>
<reference evidence="2" key="1">
    <citation type="submission" date="2021-01" db="EMBL/GenBank/DDBJ databases">
        <title>Chromosome-level genome assembly of a human fungal pathogen reveals clustering of transcriptionally co-regulated genes.</title>
        <authorList>
            <person name="Voorhies M."/>
            <person name="Cohen S."/>
            <person name="Shea T.P."/>
            <person name="Petrus S."/>
            <person name="Munoz J.F."/>
            <person name="Poplawski S."/>
            <person name="Goldman W.E."/>
            <person name="Michael T."/>
            <person name="Cuomo C.A."/>
            <person name="Sil A."/>
            <person name="Beyhan S."/>
        </authorList>
    </citation>
    <scope>NUCLEOTIDE SEQUENCE</scope>
    <source>
        <strain evidence="2">H88</strain>
    </source>
</reference>
<feature type="region of interest" description="Disordered" evidence="1">
    <location>
        <begin position="1"/>
        <end position="36"/>
    </location>
</feature>
<feature type="compositionally biased region" description="Polar residues" evidence="1">
    <location>
        <begin position="1"/>
        <end position="12"/>
    </location>
</feature>
<dbReference type="EMBL" id="CP069105">
    <property type="protein sequence ID" value="QSS55598.1"/>
    <property type="molecule type" value="Genomic_DNA"/>
</dbReference>
<evidence type="ECO:0000313" key="3">
    <source>
        <dbReference type="Proteomes" id="UP000663419"/>
    </source>
</evidence>
<evidence type="ECO:0000313" key="2">
    <source>
        <dbReference type="EMBL" id="QSS55598.1"/>
    </source>
</evidence>
<gene>
    <name evidence="2" type="primary">GCS1</name>
    <name evidence="2" type="ORF">I7I53_03520</name>
</gene>
<accession>A0A8A1LMR6</accession>
<sequence>MLSSSARPSAWNSAAMMPGSSSSTIIPRMSRRVGPLRTRISKSVMRGKSGRNGRQGWQRRLKGGSMCLARRRRCQRRGQVRRLFLLLAGAAAPVVKRVKHPPGRCRL</sequence>
<dbReference type="Proteomes" id="UP000663419">
    <property type="component" value="Chromosome 4"/>
</dbReference>
<name>A0A8A1LMR6_AJEC8</name>
<dbReference type="AlphaFoldDB" id="A0A8A1LMR6"/>